<dbReference type="PANTHER" id="PTHR23513">
    <property type="entry name" value="INTEGRAL MEMBRANE EFFLUX PROTEIN-RELATED"/>
    <property type="match status" value="1"/>
</dbReference>
<comment type="subcellular location">
    <subcellularLocation>
        <location evidence="1">Cell membrane</location>
        <topology evidence="1">Multi-pass membrane protein</topology>
    </subcellularLocation>
</comment>
<evidence type="ECO:0000313" key="9">
    <source>
        <dbReference type="EMBL" id="TWD16929.1"/>
    </source>
</evidence>
<feature type="transmembrane region" description="Helical" evidence="7">
    <location>
        <begin position="284"/>
        <end position="305"/>
    </location>
</feature>
<dbReference type="OrthoDB" id="3810421at2"/>
<dbReference type="Pfam" id="PF05977">
    <property type="entry name" value="MFS_3"/>
    <property type="match status" value="1"/>
</dbReference>
<feature type="transmembrane region" description="Helical" evidence="7">
    <location>
        <begin position="52"/>
        <end position="70"/>
    </location>
</feature>
<evidence type="ECO:0000256" key="5">
    <source>
        <dbReference type="ARBA" id="ARBA00022989"/>
    </source>
</evidence>
<gene>
    <name evidence="9" type="ORF">FB557_0475</name>
</gene>
<feature type="transmembrane region" description="Helical" evidence="7">
    <location>
        <begin position="105"/>
        <end position="128"/>
    </location>
</feature>
<accession>A0A560WGY5</accession>
<dbReference type="AlphaFoldDB" id="A0A560WGY5"/>
<evidence type="ECO:0000256" key="7">
    <source>
        <dbReference type="SAM" id="Phobius"/>
    </source>
</evidence>
<keyword evidence="10" id="KW-1185">Reference proteome</keyword>
<sequence>MKGLLHDIGAVLGVRRARWVLLALAASVVGDGAARVGLLLRVHEQGGGSPTLAVLLVLFALPLVFLAGVAGRLAELSDVRPVVLAAAATQLLAALALAWHENLVWTGGAVLVLQCGFALANPAWVVALPRLVPEKRVGTLVSLHHGVLAIAAPAGAAAGGLLMEYAGGWSPFALDALSCIPLILAGLLLTGEGGEQPGGAAGRGVLRTLLPLDGVAALRAQPVLATLTFAVLPFVVVLESVNAVEVFLVRDVLGGSAAAFGLSEGVAGAAAVVGALWAGAARVLHARVTGILVALGGVAAAQLAQGLAPTMAVYVTLAASVGLLMGRLNALIMTLMVTATDPATRGRVVAFVGGAARSCTVLAMALGGVLGTFLGPRASFIVVGVVGLGICGWATRAVRLELAR</sequence>
<dbReference type="InterPro" id="IPR036259">
    <property type="entry name" value="MFS_trans_sf"/>
</dbReference>
<dbReference type="GO" id="GO:0005886">
    <property type="term" value="C:plasma membrane"/>
    <property type="evidence" value="ECO:0007669"/>
    <property type="project" value="UniProtKB-SubCell"/>
</dbReference>
<evidence type="ECO:0000313" key="10">
    <source>
        <dbReference type="Proteomes" id="UP000315628"/>
    </source>
</evidence>
<name>A0A560WGY5_9MICO</name>
<feature type="transmembrane region" description="Helical" evidence="7">
    <location>
        <begin position="20"/>
        <end position="40"/>
    </location>
</feature>
<feature type="transmembrane region" description="Helical" evidence="7">
    <location>
        <begin position="169"/>
        <end position="189"/>
    </location>
</feature>
<keyword evidence="5 7" id="KW-1133">Transmembrane helix</keyword>
<feature type="transmembrane region" description="Helical" evidence="7">
    <location>
        <begin position="82"/>
        <end position="99"/>
    </location>
</feature>
<reference evidence="9 10" key="1">
    <citation type="submission" date="2019-06" db="EMBL/GenBank/DDBJ databases">
        <title>Sequencing the genomes of 1000 actinobacteria strains.</title>
        <authorList>
            <person name="Klenk H.-P."/>
        </authorList>
    </citation>
    <scope>NUCLEOTIDE SEQUENCE [LARGE SCALE GENOMIC DNA]</scope>
    <source>
        <strain evidence="9 10">DSM 18935</strain>
    </source>
</reference>
<dbReference type="InterPro" id="IPR020846">
    <property type="entry name" value="MFS_dom"/>
</dbReference>
<organism evidence="9 10">
    <name type="scientific">Marihabitans asiaticum</name>
    <dbReference type="NCBI Taxonomy" id="415218"/>
    <lineage>
        <taxon>Bacteria</taxon>
        <taxon>Bacillati</taxon>
        <taxon>Actinomycetota</taxon>
        <taxon>Actinomycetes</taxon>
        <taxon>Micrococcales</taxon>
        <taxon>Intrasporangiaceae</taxon>
        <taxon>Marihabitans</taxon>
    </lineage>
</organism>
<feature type="domain" description="Major facilitator superfamily (MFS) profile" evidence="8">
    <location>
        <begin position="223"/>
        <end position="404"/>
    </location>
</feature>
<feature type="transmembrane region" description="Helical" evidence="7">
    <location>
        <begin position="311"/>
        <end position="336"/>
    </location>
</feature>
<dbReference type="EMBL" id="VIUW01000001">
    <property type="protein sequence ID" value="TWD16929.1"/>
    <property type="molecule type" value="Genomic_DNA"/>
</dbReference>
<evidence type="ECO:0000256" key="2">
    <source>
        <dbReference type="ARBA" id="ARBA00022448"/>
    </source>
</evidence>
<feature type="transmembrane region" description="Helical" evidence="7">
    <location>
        <begin position="348"/>
        <end position="374"/>
    </location>
</feature>
<dbReference type="RefSeq" id="WP_144855273.1">
    <property type="nucleotide sequence ID" value="NZ_BAAAYT010000002.1"/>
</dbReference>
<evidence type="ECO:0000256" key="1">
    <source>
        <dbReference type="ARBA" id="ARBA00004651"/>
    </source>
</evidence>
<feature type="transmembrane region" description="Helical" evidence="7">
    <location>
        <begin position="210"/>
        <end position="237"/>
    </location>
</feature>
<proteinExistence type="predicted"/>
<dbReference type="Gene3D" id="1.20.1250.20">
    <property type="entry name" value="MFS general substrate transporter like domains"/>
    <property type="match status" value="2"/>
</dbReference>
<dbReference type="GO" id="GO:0022857">
    <property type="term" value="F:transmembrane transporter activity"/>
    <property type="evidence" value="ECO:0007669"/>
    <property type="project" value="InterPro"/>
</dbReference>
<protein>
    <submittedName>
        <fullName evidence="9">Transmembrane secretion effector</fullName>
    </submittedName>
</protein>
<dbReference type="SUPFAM" id="SSF103473">
    <property type="entry name" value="MFS general substrate transporter"/>
    <property type="match status" value="1"/>
</dbReference>
<dbReference type="PANTHER" id="PTHR23513:SF11">
    <property type="entry name" value="STAPHYLOFERRIN A TRANSPORTER"/>
    <property type="match status" value="1"/>
</dbReference>
<comment type="caution">
    <text evidence="9">The sequence shown here is derived from an EMBL/GenBank/DDBJ whole genome shotgun (WGS) entry which is preliminary data.</text>
</comment>
<evidence type="ECO:0000256" key="3">
    <source>
        <dbReference type="ARBA" id="ARBA00022475"/>
    </source>
</evidence>
<dbReference type="Proteomes" id="UP000315628">
    <property type="component" value="Unassembled WGS sequence"/>
</dbReference>
<evidence type="ECO:0000256" key="4">
    <source>
        <dbReference type="ARBA" id="ARBA00022692"/>
    </source>
</evidence>
<keyword evidence="6 7" id="KW-0472">Membrane</keyword>
<dbReference type="PROSITE" id="PS50850">
    <property type="entry name" value="MFS"/>
    <property type="match status" value="1"/>
</dbReference>
<evidence type="ECO:0000259" key="8">
    <source>
        <dbReference type="PROSITE" id="PS50850"/>
    </source>
</evidence>
<feature type="transmembrane region" description="Helical" evidence="7">
    <location>
        <begin position="380"/>
        <end position="398"/>
    </location>
</feature>
<keyword evidence="4 7" id="KW-0812">Transmembrane</keyword>
<keyword evidence="3" id="KW-1003">Cell membrane</keyword>
<feature type="transmembrane region" description="Helical" evidence="7">
    <location>
        <begin position="140"/>
        <end position="163"/>
    </location>
</feature>
<evidence type="ECO:0000256" key="6">
    <source>
        <dbReference type="ARBA" id="ARBA00023136"/>
    </source>
</evidence>
<keyword evidence="2" id="KW-0813">Transport</keyword>
<feature type="transmembrane region" description="Helical" evidence="7">
    <location>
        <begin position="257"/>
        <end position="277"/>
    </location>
</feature>
<dbReference type="InterPro" id="IPR010290">
    <property type="entry name" value="TM_effector"/>
</dbReference>